<feature type="compositionally biased region" description="Polar residues" evidence="1">
    <location>
        <begin position="77"/>
        <end position="102"/>
    </location>
</feature>
<reference evidence="3" key="1">
    <citation type="submission" date="2017-08" db="EMBL/GenBank/DDBJ databases">
        <title>Draft genome sequence of Lactococcus sp. strain Rs-Y01, isolated from the gut of the lower termite Reticulitermes speratus.</title>
        <authorList>
            <person name="Ohkuma M."/>
            <person name="Yuki M."/>
        </authorList>
    </citation>
    <scope>NUCLEOTIDE SEQUENCE [LARGE SCALE GENOMIC DNA]</scope>
    <source>
        <strain evidence="3">Rs-Y01</strain>
    </source>
</reference>
<dbReference type="Proteomes" id="UP000218689">
    <property type="component" value="Unassembled WGS sequence"/>
</dbReference>
<evidence type="ECO:0000313" key="3">
    <source>
        <dbReference type="Proteomes" id="UP000218689"/>
    </source>
</evidence>
<proteinExistence type="predicted"/>
<evidence type="ECO:0000256" key="1">
    <source>
        <dbReference type="SAM" id="MobiDB-lite"/>
    </source>
</evidence>
<keyword evidence="3" id="KW-1185">Reference proteome</keyword>
<evidence type="ECO:0000313" key="2">
    <source>
        <dbReference type="EMBL" id="GAX46847.1"/>
    </source>
</evidence>
<name>A0A224WX80_9LACT</name>
<dbReference type="AlphaFoldDB" id="A0A224WX80"/>
<protein>
    <submittedName>
        <fullName evidence="2">Uncharacterized protein</fullName>
    </submittedName>
</protein>
<accession>A0A224WX80</accession>
<feature type="region of interest" description="Disordered" evidence="1">
    <location>
        <begin position="77"/>
        <end position="104"/>
    </location>
</feature>
<gene>
    <name evidence="2" type="ORF">RsY01_427</name>
</gene>
<comment type="caution">
    <text evidence="2">The sequence shown here is derived from an EMBL/GenBank/DDBJ whole genome shotgun (WGS) entry which is preliminary data.</text>
</comment>
<sequence>MKNIKQIMISMIKRISSTTITQRYFVSSVVFLFGVGFLILAQIRGGENTKKFQSQSDGKTVLKWSQLTKKQVVASETESQKTIEMGGTSNSKTEGTSQSEPASTVIDKDTTVENVVTTSPPIISVSAEVVNRCGTTGSPLYHDGLPSANEVTSLTFNSQDGNVTTFDYYFKDILSISSYGRQAEGIQTGQLIVTVHNNGTATIRITGGVPQVTNVGSEVVDIQSYSVGETRTVGVAAGQQIQGLLVQQSFGQSPLGSVDNLSGDYLLTFNK</sequence>
<organism evidence="2 3">
    <name type="scientific">Pseudolactococcus reticulitermitis</name>
    <dbReference type="NCBI Taxonomy" id="2025039"/>
    <lineage>
        <taxon>Bacteria</taxon>
        <taxon>Bacillati</taxon>
        <taxon>Bacillota</taxon>
        <taxon>Bacilli</taxon>
        <taxon>Lactobacillales</taxon>
        <taxon>Streptococcaceae</taxon>
        <taxon>Pseudolactococcus</taxon>
    </lineage>
</organism>
<dbReference type="EMBL" id="BEDT01000001">
    <property type="protein sequence ID" value="GAX46847.1"/>
    <property type="molecule type" value="Genomic_DNA"/>
</dbReference>